<dbReference type="InterPro" id="IPR038586">
    <property type="entry name" value="Tctex-1-like_sf"/>
</dbReference>
<feature type="coiled-coil region" evidence="2">
    <location>
        <begin position="230"/>
        <end position="264"/>
    </location>
</feature>
<feature type="region of interest" description="Disordered" evidence="3">
    <location>
        <begin position="10"/>
        <end position="32"/>
    </location>
</feature>
<evidence type="ECO:0000256" key="2">
    <source>
        <dbReference type="SAM" id="Coils"/>
    </source>
</evidence>
<feature type="compositionally biased region" description="Basic and acidic residues" evidence="3">
    <location>
        <begin position="298"/>
        <end position="310"/>
    </location>
</feature>
<reference evidence="4" key="1">
    <citation type="submission" date="2021-02" db="EMBL/GenBank/DDBJ databases">
        <authorList>
            <person name="Nowell W R."/>
        </authorList>
    </citation>
    <scope>NUCLEOTIDE SEQUENCE</scope>
    <source>
        <strain evidence="4">Ploen Becks lab</strain>
    </source>
</reference>
<comment type="caution">
    <text evidence="4">The sequence shown here is derived from an EMBL/GenBank/DDBJ whole genome shotgun (WGS) entry which is preliminary data.</text>
</comment>
<feature type="region of interest" description="Disordered" evidence="3">
    <location>
        <begin position="172"/>
        <end position="227"/>
    </location>
</feature>
<keyword evidence="5" id="KW-1185">Reference proteome</keyword>
<feature type="compositionally biased region" description="Basic and acidic residues" evidence="3">
    <location>
        <begin position="188"/>
        <end position="198"/>
    </location>
</feature>
<dbReference type="CDD" id="cd21451">
    <property type="entry name" value="DLC-like_TCTEX1D"/>
    <property type="match status" value="1"/>
</dbReference>
<dbReference type="PANTHER" id="PTHR21255">
    <property type="entry name" value="T-COMPLEX-ASSOCIATED-TESTIS-EXPRESSED 1/ DYNEIN LIGHT CHAIN"/>
    <property type="match status" value="1"/>
</dbReference>
<evidence type="ECO:0000313" key="4">
    <source>
        <dbReference type="EMBL" id="CAF1029520.1"/>
    </source>
</evidence>
<keyword evidence="2" id="KW-0175">Coiled coil</keyword>
<organism evidence="4 5">
    <name type="scientific">Brachionus calyciflorus</name>
    <dbReference type="NCBI Taxonomy" id="104777"/>
    <lineage>
        <taxon>Eukaryota</taxon>
        <taxon>Metazoa</taxon>
        <taxon>Spiralia</taxon>
        <taxon>Gnathifera</taxon>
        <taxon>Rotifera</taxon>
        <taxon>Eurotatoria</taxon>
        <taxon>Monogononta</taxon>
        <taxon>Pseudotrocha</taxon>
        <taxon>Ploima</taxon>
        <taxon>Brachionidae</taxon>
        <taxon>Brachionus</taxon>
    </lineage>
</organism>
<dbReference type="GO" id="GO:0045505">
    <property type="term" value="F:dynein intermediate chain binding"/>
    <property type="evidence" value="ECO:0007669"/>
    <property type="project" value="TreeGrafter"/>
</dbReference>
<feature type="compositionally biased region" description="Polar residues" evidence="3">
    <location>
        <begin position="202"/>
        <end position="215"/>
    </location>
</feature>
<gene>
    <name evidence="4" type="ORF">OXX778_LOCUS17795</name>
</gene>
<feature type="compositionally biased region" description="Basic and acidic residues" evidence="3">
    <location>
        <begin position="417"/>
        <end position="432"/>
    </location>
</feature>
<dbReference type="GO" id="GO:0007018">
    <property type="term" value="P:microtubule-based movement"/>
    <property type="evidence" value="ECO:0007669"/>
    <property type="project" value="TreeGrafter"/>
</dbReference>
<comment type="similarity">
    <text evidence="1">Belongs to the dynein light chain Tctex-type family.</text>
</comment>
<dbReference type="Gene3D" id="3.30.1140.40">
    <property type="entry name" value="Tctex-1"/>
    <property type="match status" value="1"/>
</dbReference>
<dbReference type="PANTHER" id="PTHR21255:SF7">
    <property type="entry name" value="DYNEIN LIGHT CHAIN TCTEX-TYPE PROTEIN 2B"/>
    <property type="match status" value="1"/>
</dbReference>
<evidence type="ECO:0000256" key="1">
    <source>
        <dbReference type="ARBA" id="ARBA00005361"/>
    </source>
</evidence>
<feature type="compositionally biased region" description="Polar residues" evidence="3">
    <location>
        <begin position="316"/>
        <end position="330"/>
    </location>
</feature>
<proteinExistence type="inferred from homology"/>
<dbReference type="GO" id="GO:0005868">
    <property type="term" value="C:cytoplasmic dynein complex"/>
    <property type="evidence" value="ECO:0007669"/>
    <property type="project" value="TreeGrafter"/>
</dbReference>
<dbReference type="AlphaFoldDB" id="A0A814IXU8"/>
<feature type="region of interest" description="Disordered" evidence="3">
    <location>
        <begin position="393"/>
        <end position="432"/>
    </location>
</feature>
<dbReference type="EMBL" id="CAJNOC010004663">
    <property type="protein sequence ID" value="CAF1029520.1"/>
    <property type="molecule type" value="Genomic_DNA"/>
</dbReference>
<dbReference type="GO" id="GO:0005737">
    <property type="term" value="C:cytoplasm"/>
    <property type="evidence" value="ECO:0007669"/>
    <property type="project" value="TreeGrafter"/>
</dbReference>
<dbReference type="Pfam" id="PF03645">
    <property type="entry name" value="Tctex-1"/>
    <property type="match status" value="1"/>
</dbReference>
<dbReference type="Proteomes" id="UP000663879">
    <property type="component" value="Unassembled WGS sequence"/>
</dbReference>
<evidence type="ECO:0000313" key="5">
    <source>
        <dbReference type="Proteomes" id="UP000663879"/>
    </source>
</evidence>
<evidence type="ECO:0000256" key="3">
    <source>
        <dbReference type="SAM" id="MobiDB-lite"/>
    </source>
</evidence>
<dbReference type="InterPro" id="IPR005334">
    <property type="entry name" value="Tctex-1-like"/>
</dbReference>
<protein>
    <submittedName>
        <fullName evidence="4">Uncharacterized protein</fullName>
    </submittedName>
</protein>
<accession>A0A814IXU8</accession>
<name>A0A814IXU8_9BILA</name>
<dbReference type="OrthoDB" id="10260741at2759"/>
<feature type="region of interest" description="Disordered" evidence="3">
    <location>
        <begin position="298"/>
        <end position="330"/>
    </location>
</feature>
<sequence length="654" mass="76132">MIDTDFMSLMHQPGAPNQQFNESDNESDDSSSYISNEINNLFDSDVSSDLENDSHYSLCELDKEYLRAKFPNQIICSQKFNSIFNIDINPRKNGCKCETKIDRELKPCEDEFKKEERNIRLEQKFFKKFLRHELNNRLRIKNKLFKTNPKTVEIEDESEKNYESILNSYVSLDEEKSESPKHQTPIEAPKEEKEKSLESDNPLDSFQNKGTTSSFHGELNPNLSPIHKPYKNLDDLIQNTKQNIEDLQNNNQEIDSKASQQTVESIQSDAISETNIEKKDSEISEISELKKLRKQEFLNRGAMPREKHTSLDFSLDKSNMTKTESYPPFNQNIENIRNKATKSFANQKFKTRSASGSKINELIKNIDQNNEEYKSEAKINPLGPLQQSSLLERRNKKKQEQITIPPINTSGQAESIPEDHKKESPHKRFDQNERSELLVDRFAKDLENWNNRTDEIQSAPPVLQFNLKSPVNQIPKSFSYRANLENNLRRDFPINFQDFLSSHQTSKYSTCEEMEEKNENNIEKNSNKTEELNKADKNLDNNLLNYKIEQTKEIIKHLVFSNLTHLVVGYENPFDENELSQRADLLCKLIHKELKQFTNNKAKLIVNVTLAHFAENSVNLATKCFWNQNNDYQASYVFADDYIYCIVNTFTVSF</sequence>